<evidence type="ECO:0000313" key="3">
    <source>
        <dbReference type="EMBL" id="PFG30020.1"/>
    </source>
</evidence>
<proteinExistence type="predicted"/>
<reference evidence="3 4" key="1">
    <citation type="submission" date="2017-10" db="EMBL/GenBank/DDBJ databases">
        <title>Sequencing the genomes of 1000 actinobacteria strains.</title>
        <authorList>
            <person name="Klenk H.-P."/>
        </authorList>
    </citation>
    <scope>NUCLEOTIDE SEQUENCE [LARGE SCALE GENOMIC DNA]</scope>
    <source>
        <strain evidence="3 4">DSM 21798</strain>
    </source>
</reference>
<protein>
    <submittedName>
        <fullName evidence="3">2Fe-2S iron-sulfur cluster protein</fullName>
    </submittedName>
</protein>
<accession>A0A2A9DVQ0</accession>
<dbReference type="GO" id="GO:0016491">
    <property type="term" value="F:oxidoreductase activity"/>
    <property type="evidence" value="ECO:0007669"/>
    <property type="project" value="UniProtKB-KW"/>
</dbReference>
<dbReference type="Proteomes" id="UP000221369">
    <property type="component" value="Unassembled WGS sequence"/>
</dbReference>
<organism evidence="3 4">
    <name type="scientific">Paramicrobacterium agarici</name>
    <dbReference type="NCBI Taxonomy" id="630514"/>
    <lineage>
        <taxon>Bacteria</taxon>
        <taxon>Bacillati</taxon>
        <taxon>Actinomycetota</taxon>
        <taxon>Actinomycetes</taxon>
        <taxon>Micrococcales</taxon>
        <taxon>Microbacteriaceae</taxon>
        <taxon>Paramicrobacterium</taxon>
    </lineage>
</organism>
<dbReference type="InterPro" id="IPR036010">
    <property type="entry name" value="2Fe-2S_ferredoxin-like_sf"/>
</dbReference>
<dbReference type="EMBL" id="PDJE01000001">
    <property type="protein sequence ID" value="PFG30020.1"/>
    <property type="molecule type" value="Genomic_DNA"/>
</dbReference>
<dbReference type="Gene3D" id="3.10.20.440">
    <property type="entry name" value="2Fe-2S iron-sulphur cluster binding domain, sarcosine oxidase, alpha subunit, N-terminal domain"/>
    <property type="match status" value="1"/>
</dbReference>
<gene>
    <name evidence="3" type="ORF">ATJ78_0940</name>
</gene>
<sequence>MTAYRLPPQNDPAERVENERVHITVDGEQLSGPAGSTIAGVLLENGRDSWRTTSRDRRPRGIFCGIGVCYDCILQVGDERDVRACQRRACEGDVVSLQNEGRPDAAGSPRPGSDSSAPASESIAGEAS</sequence>
<dbReference type="InterPro" id="IPR042204">
    <property type="entry name" value="2Fe-2S-bd_N"/>
</dbReference>
<comment type="caution">
    <text evidence="3">The sequence shown here is derived from an EMBL/GenBank/DDBJ whole genome shotgun (WGS) entry which is preliminary data.</text>
</comment>
<evidence type="ECO:0000256" key="1">
    <source>
        <dbReference type="ARBA" id="ARBA00023002"/>
    </source>
</evidence>
<name>A0A2A9DVQ0_9MICO</name>
<feature type="region of interest" description="Disordered" evidence="2">
    <location>
        <begin position="93"/>
        <end position="128"/>
    </location>
</feature>
<keyword evidence="1" id="KW-0560">Oxidoreductase</keyword>
<keyword evidence="4" id="KW-1185">Reference proteome</keyword>
<evidence type="ECO:0000313" key="4">
    <source>
        <dbReference type="Proteomes" id="UP000221369"/>
    </source>
</evidence>
<dbReference type="Pfam" id="PF13510">
    <property type="entry name" value="Fer2_4"/>
    <property type="match status" value="1"/>
</dbReference>
<dbReference type="GO" id="GO:0051536">
    <property type="term" value="F:iron-sulfur cluster binding"/>
    <property type="evidence" value="ECO:0007669"/>
    <property type="project" value="InterPro"/>
</dbReference>
<dbReference type="AlphaFoldDB" id="A0A2A9DVQ0"/>
<evidence type="ECO:0000256" key="2">
    <source>
        <dbReference type="SAM" id="MobiDB-lite"/>
    </source>
</evidence>
<dbReference type="SUPFAM" id="SSF54292">
    <property type="entry name" value="2Fe-2S ferredoxin-like"/>
    <property type="match status" value="1"/>
</dbReference>
<dbReference type="RefSeq" id="WP_098406532.1">
    <property type="nucleotide sequence ID" value="NZ_PDJE01000001.1"/>
</dbReference>